<dbReference type="Proteomes" id="UP000195880">
    <property type="component" value="Chromosome"/>
</dbReference>
<evidence type="ECO:0000313" key="2">
    <source>
        <dbReference type="EMBL" id="ARX88318.1"/>
    </source>
</evidence>
<dbReference type="EMBL" id="CP021748">
    <property type="protein sequence ID" value="ARX88318.1"/>
    <property type="molecule type" value="Genomic_DNA"/>
</dbReference>
<reference evidence="2 3" key="1">
    <citation type="submission" date="2017-05" db="EMBL/GenBank/DDBJ databases">
        <title>Streptomyces alboflavus Genome sequencing and assembly.</title>
        <authorList>
            <person name="Wang Y."/>
            <person name="Du B."/>
            <person name="Ding Y."/>
            <person name="Liu H."/>
            <person name="Hou Q."/>
            <person name="Liu K."/>
            <person name="Wang C."/>
            <person name="Yao L."/>
        </authorList>
    </citation>
    <scope>NUCLEOTIDE SEQUENCE [LARGE SCALE GENOMIC DNA]</scope>
    <source>
        <strain evidence="2 3">MDJK44</strain>
    </source>
</reference>
<protein>
    <recommendedName>
        <fullName evidence="4">Iron-containing redox enzyme family protein</fullName>
    </recommendedName>
</protein>
<evidence type="ECO:0000256" key="1">
    <source>
        <dbReference type="SAM" id="MobiDB-lite"/>
    </source>
</evidence>
<feature type="compositionally biased region" description="Basic and acidic residues" evidence="1">
    <location>
        <begin position="1"/>
        <end position="17"/>
    </location>
</feature>
<feature type="region of interest" description="Disordered" evidence="1">
    <location>
        <begin position="1"/>
        <end position="29"/>
    </location>
</feature>
<dbReference type="AlphaFoldDB" id="A0A1Z1WPG7"/>
<dbReference type="KEGG" id="salf:SMD44_07805"/>
<keyword evidence="3" id="KW-1185">Reference proteome</keyword>
<organism evidence="2 3">
    <name type="scientific">Streptomyces alboflavus</name>
    <dbReference type="NCBI Taxonomy" id="67267"/>
    <lineage>
        <taxon>Bacteria</taxon>
        <taxon>Bacillati</taxon>
        <taxon>Actinomycetota</taxon>
        <taxon>Actinomycetes</taxon>
        <taxon>Kitasatosporales</taxon>
        <taxon>Streptomycetaceae</taxon>
        <taxon>Streptomyces</taxon>
    </lineage>
</organism>
<dbReference type="RefSeq" id="WP_237307643.1">
    <property type="nucleotide sequence ID" value="NZ_CP021748.1"/>
</dbReference>
<proteinExistence type="predicted"/>
<accession>A0A1Z1WPG7</accession>
<dbReference type="Gene3D" id="1.20.910.10">
    <property type="entry name" value="Heme oxygenase-like"/>
    <property type="match status" value="1"/>
</dbReference>
<sequence>MTVTRRESPSRPPEPRARRPALPEPRGELSSHVDIALRDGALIDDPARQRAVTVADPYGEDLQLALYARYELHYQGFQGIDPELEWEPGLLALRRLLERRFRTALRADAAPQTDAAQALADLQVEPVGHDTTSVSHHLEREGTRGQFREYAALRSLYHVKEADPHVWVIPRLHGRAKAAMVAVEYDEFGAGRAEDIHAAPFADLMRDLGLATAYGHYLDAAPAAALATVDVMSLFGLHRSLSGALVGHFATVEISSPPGSRRLACAPRRLGAGPAAQWFYDEHVEALHEQVVRHEVVDGLLHAEPFLDRDVAFGVSGTGFLEGRLGDRLLTRWRQGASALLRPLPDSDIQPQGDPP</sequence>
<evidence type="ECO:0000313" key="3">
    <source>
        <dbReference type="Proteomes" id="UP000195880"/>
    </source>
</evidence>
<dbReference type="InterPro" id="IPR016084">
    <property type="entry name" value="Haem_Oase-like_multi-hlx"/>
</dbReference>
<dbReference type="SMART" id="SM01236">
    <property type="entry name" value="Haem_oxygenase_2"/>
    <property type="match status" value="1"/>
</dbReference>
<gene>
    <name evidence="2" type="ORF">SMD44_07805</name>
</gene>
<name>A0A1Z1WPG7_9ACTN</name>
<evidence type="ECO:0008006" key="4">
    <source>
        <dbReference type="Google" id="ProtNLM"/>
    </source>
</evidence>
<dbReference type="Pfam" id="PF14518">
    <property type="entry name" value="Haem_oxygenas_2"/>
    <property type="match status" value="1"/>
</dbReference>